<dbReference type="SUPFAM" id="SSF53335">
    <property type="entry name" value="S-adenosyl-L-methionine-dependent methyltransferases"/>
    <property type="match status" value="1"/>
</dbReference>
<dbReference type="CDD" id="cd02440">
    <property type="entry name" value="AdoMet_MTases"/>
    <property type="match status" value="1"/>
</dbReference>
<dbReference type="Proteomes" id="UP000075683">
    <property type="component" value="Unassembled WGS sequence"/>
</dbReference>
<dbReference type="Gene3D" id="3.40.50.150">
    <property type="entry name" value="Vaccinia Virus protein VP39"/>
    <property type="match status" value="1"/>
</dbReference>
<protein>
    <recommendedName>
        <fullName evidence="1">Methyltransferase small domain-containing protein</fullName>
    </recommendedName>
</protein>
<proteinExistence type="predicted"/>
<evidence type="ECO:0000259" key="1">
    <source>
        <dbReference type="Pfam" id="PF05175"/>
    </source>
</evidence>
<dbReference type="Pfam" id="PF05175">
    <property type="entry name" value="MTS"/>
    <property type="match status" value="1"/>
</dbReference>
<gene>
    <name evidence="2" type="ORF">B4135_0032</name>
</gene>
<dbReference type="STRING" id="301148.B4135_0032"/>
<reference evidence="2 3" key="1">
    <citation type="submission" date="2016-01" db="EMBL/GenBank/DDBJ databases">
        <title>Draft Genome Sequences of Seven Thermophilic Sporeformers Isolated from Foods.</title>
        <authorList>
            <person name="Berendsen E.M."/>
            <person name="Wells-Bennik M.H."/>
            <person name="Krawcyk A.O."/>
            <person name="De Jong A."/>
            <person name="Holsappel S."/>
            <person name="Eijlander R.T."/>
            <person name="Kuipers O.P."/>
        </authorList>
    </citation>
    <scope>NUCLEOTIDE SEQUENCE [LARGE SCALE GENOMIC DNA]</scope>
    <source>
        <strain evidence="2 3">B4135</strain>
    </source>
</reference>
<feature type="domain" description="Methyltransferase small" evidence="1">
    <location>
        <begin position="56"/>
        <end position="163"/>
    </location>
</feature>
<dbReference type="PANTHER" id="PTHR47739">
    <property type="entry name" value="TRNA1(VAL) (ADENINE(37)-N6)-METHYLTRANSFERASE"/>
    <property type="match status" value="1"/>
</dbReference>
<evidence type="ECO:0000313" key="3">
    <source>
        <dbReference type="Proteomes" id="UP000075683"/>
    </source>
</evidence>
<dbReference type="PATRIC" id="fig|301148.3.peg.3632"/>
<dbReference type="InterPro" id="IPR007848">
    <property type="entry name" value="Small_mtfrase_dom"/>
</dbReference>
<evidence type="ECO:0000313" key="2">
    <source>
        <dbReference type="EMBL" id="KYD18805.1"/>
    </source>
</evidence>
<accession>A0A150M2Z9</accession>
<dbReference type="InterPro" id="IPR029063">
    <property type="entry name" value="SAM-dependent_MTases_sf"/>
</dbReference>
<name>A0A150M2Z9_9BACI</name>
<dbReference type="AlphaFoldDB" id="A0A150M2Z9"/>
<dbReference type="InterPro" id="IPR050210">
    <property type="entry name" value="tRNA_Adenine-N(6)_MTase"/>
</dbReference>
<dbReference type="EMBL" id="LQYT01000045">
    <property type="protein sequence ID" value="KYD18805.1"/>
    <property type="molecule type" value="Genomic_DNA"/>
</dbReference>
<organism evidence="2 3">
    <name type="scientific">Caldibacillus debilis</name>
    <dbReference type="NCBI Taxonomy" id="301148"/>
    <lineage>
        <taxon>Bacteria</taxon>
        <taxon>Bacillati</taxon>
        <taxon>Bacillota</taxon>
        <taxon>Bacilli</taxon>
        <taxon>Bacillales</taxon>
        <taxon>Bacillaceae</taxon>
        <taxon>Caldibacillus</taxon>
    </lineage>
</organism>
<dbReference type="GO" id="GO:0008168">
    <property type="term" value="F:methyltransferase activity"/>
    <property type="evidence" value="ECO:0007669"/>
    <property type="project" value="InterPro"/>
</dbReference>
<comment type="caution">
    <text evidence="2">The sequence shown here is derived from an EMBL/GenBank/DDBJ whole genome shotgun (WGS) entry which is preliminary data.</text>
</comment>
<dbReference type="PANTHER" id="PTHR47739:SF1">
    <property type="entry name" value="TRNA1(VAL) (ADENINE(37)-N6)-METHYLTRANSFERASE"/>
    <property type="match status" value="1"/>
</dbReference>
<sequence length="286" mass="32190">MEAFSCDPGFSRPGAGVFRRKGIGGAREWMPSGGLEEAMIQLKDDERLDYLLAENLRIIQSPSVFSFSLDSVLLANFVYVPIQKGKIIDLCSGNGVIPLLLSKRTKGEITGVEIQERLCDMAERSIRYNGLDGRLSMICGDIREMPKRLGTARYDVVTCNPPYFPVSGEAIINEREPLAIARHEICCTLEDAVRVSSQLAKPGGKVAFVHRPGRLLDLLTLMRKYKIEPKRLRFVYPKMKKEANTILLEGTRDGKPDLKILPPLYVYEENGEYTDEMKRILYGENT</sequence>